<evidence type="ECO:0000256" key="1">
    <source>
        <dbReference type="ARBA" id="ARBA00023015"/>
    </source>
</evidence>
<dbReference type="GO" id="GO:0045893">
    <property type="term" value="P:positive regulation of DNA-templated transcription"/>
    <property type="evidence" value="ECO:0007669"/>
    <property type="project" value="TreeGrafter"/>
</dbReference>
<organism evidence="3">
    <name type="scientific">Xenopus laevis</name>
    <name type="common">African clawed frog</name>
    <dbReference type="NCBI Taxonomy" id="8355"/>
    <lineage>
        <taxon>Eukaryota</taxon>
        <taxon>Metazoa</taxon>
        <taxon>Chordata</taxon>
        <taxon>Craniata</taxon>
        <taxon>Vertebrata</taxon>
        <taxon>Euteleostomi</taxon>
        <taxon>Amphibia</taxon>
        <taxon>Batrachia</taxon>
        <taxon>Anura</taxon>
        <taxon>Pipoidea</taxon>
        <taxon>Pipidae</taxon>
        <taxon>Xenopodinae</taxon>
        <taxon>Xenopus</taxon>
        <taxon>Xenopus</taxon>
    </lineage>
</organism>
<keyword evidence="2" id="KW-0804">Transcription</keyword>
<protein>
    <submittedName>
        <fullName evidence="3">Uncharacterized protein</fullName>
    </submittedName>
</protein>
<name>A0A974BP43_XENLA</name>
<keyword evidence="1" id="KW-0805">Transcription regulation</keyword>
<evidence type="ECO:0000313" key="3">
    <source>
        <dbReference type="EMBL" id="OCT55583.1"/>
    </source>
</evidence>
<dbReference type="AlphaFoldDB" id="A0A974BP43"/>
<dbReference type="PANTHER" id="PTHR45838:SF3">
    <property type="entry name" value="HISTONE-LYSINE N-METHYLTRANSFERASE 2B"/>
    <property type="match status" value="1"/>
</dbReference>
<reference evidence="3" key="1">
    <citation type="submission" date="2016-05" db="EMBL/GenBank/DDBJ databases">
        <title>WGS assembly of Xenopus laevis.</title>
        <authorList>
            <person name="Session A."/>
            <person name="Uno Y."/>
            <person name="Kwon T."/>
            <person name="Chapman J."/>
            <person name="Toyoda A."/>
            <person name="Takahashi S."/>
            <person name="Fukui A."/>
            <person name="Hikosaka A."/>
            <person name="Putnam N."/>
            <person name="Stites J."/>
            <person name="Van Heeringen S."/>
            <person name="Quigley I."/>
            <person name="Heinz S."/>
            <person name="Hellsten U."/>
            <person name="Lyons J."/>
            <person name="Suzuki A."/>
            <person name="Kondo M."/>
            <person name="Ogino H."/>
            <person name="Ochi H."/>
            <person name="Bogdanovic O."/>
            <person name="Lister R."/>
            <person name="Georgiou G."/>
            <person name="Paranjpe S."/>
            <person name="Van Kruijsbergen I."/>
            <person name="Mozaffari S."/>
            <person name="Shu S."/>
            <person name="Schmutz J."/>
            <person name="Jenkins J."/>
            <person name="Grimwood J."/>
            <person name="Carlson J."/>
            <person name="Mitros T."/>
            <person name="Simakov O."/>
            <person name="Heald R."/>
            <person name="Miller K."/>
            <person name="Haudenschild C."/>
            <person name="Kuroki Y."/>
            <person name="Tanaka T."/>
            <person name="Michiue T."/>
            <person name="Watanabe M."/>
            <person name="Kinoshita T."/>
            <person name="Ohta Y."/>
            <person name="Mawaribuchi S."/>
            <person name="Suzuki Y."/>
            <person name="Haramoto Y."/>
            <person name="Yamamoto T."/>
            <person name="Takagi C."/>
            <person name="Kitzman J."/>
            <person name="Shendure J."/>
            <person name="Nakayama T."/>
            <person name="Izutsu Y."/>
            <person name="Robert J."/>
            <person name="Dichmann D."/>
            <person name="Flajnik M."/>
            <person name="Houston D."/>
            <person name="Marcotte E."/>
            <person name="Wallingford J."/>
            <person name="Ito Y."/>
            <person name="Asashima M."/>
            <person name="Ueno N."/>
            <person name="Matsuda Y."/>
            <person name="Jan Veenstra G."/>
            <person name="Fujiyama A."/>
            <person name="Harland R."/>
            <person name="Taira M."/>
            <person name="Rokhsar D.S."/>
        </authorList>
    </citation>
    <scope>NUCLEOTIDE SEQUENCE</scope>
    <source>
        <strain evidence="3">J</strain>
        <tissue evidence="3">Blood</tissue>
    </source>
</reference>
<sequence length="125" mass="14121">MGQVSARYLAEYLLVSLQSMEKSFSWFNAEESEHWQTNCKTETKDILPNAVLPPSSDHNYANWRIKKEDPPSKGILQKTASPAKVKLENDAEPAAETDTRQCALCLKYGDDDPKVRPFVPLLPIK</sequence>
<dbReference type="GO" id="GO:0042800">
    <property type="term" value="F:histone H3K4 methyltransferase activity"/>
    <property type="evidence" value="ECO:0007669"/>
    <property type="project" value="TreeGrafter"/>
</dbReference>
<dbReference type="PANTHER" id="PTHR45838">
    <property type="entry name" value="HISTONE-LYSINE-N-METHYLTRANSFERASE 2 KMT2 FAMILY MEMBER"/>
    <property type="match status" value="1"/>
</dbReference>
<dbReference type="GO" id="GO:0035097">
    <property type="term" value="C:histone methyltransferase complex"/>
    <property type="evidence" value="ECO:0007669"/>
    <property type="project" value="TreeGrafter"/>
</dbReference>
<dbReference type="EMBL" id="KV482135">
    <property type="protein sequence ID" value="OCT55583.1"/>
    <property type="molecule type" value="Genomic_DNA"/>
</dbReference>
<proteinExistence type="predicted"/>
<evidence type="ECO:0000256" key="2">
    <source>
        <dbReference type="ARBA" id="ARBA00023163"/>
    </source>
</evidence>
<accession>A0A974BP43</accession>
<dbReference type="Proteomes" id="UP000694892">
    <property type="component" value="Unassembled WGS sequence"/>
</dbReference>
<gene>
    <name evidence="3" type="ORF">XELAEV_18000473mg</name>
</gene>